<evidence type="ECO:0000313" key="10">
    <source>
        <dbReference type="EMBL" id="EGS17588.1"/>
    </source>
</evidence>
<dbReference type="GO" id="GO:0000785">
    <property type="term" value="C:chromatin"/>
    <property type="evidence" value="ECO:0007669"/>
    <property type="project" value="TreeGrafter"/>
</dbReference>
<dbReference type="RefSeq" id="XP_006697206.1">
    <property type="nucleotide sequence ID" value="XM_006697143.1"/>
</dbReference>
<dbReference type="OrthoDB" id="1405595at2759"/>
<evidence type="ECO:0000313" key="11">
    <source>
        <dbReference type="Proteomes" id="UP000008066"/>
    </source>
</evidence>
<dbReference type="PANTHER" id="PTHR40626:SF11">
    <property type="entry name" value="ZINC FINGER PROTEIN YPR022C"/>
    <property type="match status" value="1"/>
</dbReference>
<dbReference type="GO" id="GO:0006351">
    <property type="term" value="P:DNA-templated transcription"/>
    <property type="evidence" value="ECO:0007669"/>
    <property type="project" value="InterPro"/>
</dbReference>
<evidence type="ECO:0000256" key="5">
    <source>
        <dbReference type="ARBA" id="ARBA00022833"/>
    </source>
</evidence>
<dbReference type="eggNOG" id="KOG1721">
    <property type="taxonomic scope" value="Eukaryota"/>
</dbReference>
<dbReference type="AlphaFoldDB" id="G0SH99"/>
<evidence type="ECO:0000259" key="9">
    <source>
        <dbReference type="PROSITE" id="PS50157"/>
    </source>
</evidence>
<dbReference type="InterPro" id="IPR007219">
    <property type="entry name" value="XnlR_reg_dom"/>
</dbReference>
<feature type="region of interest" description="Disordered" evidence="8">
    <location>
        <begin position="768"/>
        <end position="791"/>
    </location>
</feature>
<dbReference type="InterPro" id="IPR036236">
    <property type="entry name" value="Znf_C2H2_sf"/>
</dbReference>
<evidence type="ECO:0000256" key="1">
    <source>
        <dbReference type="ARBA" id="ARBA00004123"/>
    </source>
</evidence>
<keyword evidence="5" id="KW-0862">Zinc</keyword>
<dbReference type="PANTHER" id="PTHR40626">
    <property type="entry name" value="MIP31509P"/>
    <property type="match status" value="1"/>
</dbReference>
<dbReference type="KEGG" id="cthr:CTHT_0069250"/>
<comment type="subcellular location">
    <subcellularLocation>
        <location evidence="1">Nucleus</location>
    </subcellularLocation>
</comment>
<keyword evidence="2" id="KW-0479">Metal-binding</keyword>
<feature type="domain" description="C2H2-type" evidence="9">
    <location>
        <begin position="43"/>
        <end position="72"/>
    </location>
</feature>
<sequence length="859" mass="95937">MDTQQAAPALQQPPPQSQNNTAASAAVSSSYKRASRKGAPRRFACDYPGCDKIYSRAEHLQRHQLNHAPKEIYRCDFAGLGIGKGILPHMFPGTDPLASPLQPSPRLPRQSLQQQPVETLVQRFPVCLTMRQSSSPPILPPQPPAPSLPAPAPPRMQSTWATQQLPDLGPCNIIRPKPGYYPREDPQPPGPPAPVPFAAPAPQFQTDDQNFAMWLLDPGAPYTEFSVSSVPFADGGLESAFNNNIQYDYESLTSGRSQLETPRAFGEGEELLSETRRRQILHYYRQFLDKNPKLKPLVANIHDDGGDIPVLSVDMMRDCLQEFWDRVSPRLPIVHQPTFDCNRCSIFLVMVMVALGAVSLRTRDMTGNLGDYGGFADVIVWGARGEILGSEEATPPVSLWVSQSLLLLEFYEKMYSSRRLHERAHIYHGVALNLLRRGNPLIGRAGSESPPEMPSSDAYAWWCRWANTESMHRVVFAAFMMDIIHAAMFGHAADMAPHEIRLPLPCDDNLWTASNPDTVRQLDHNLRMYGIKQVFFLDGLKRAFHGKEVKTHTFGRMILMSGLLSVGWHLTRREAYLKGLDLSAPSAETQETWRKTLLNAFDEWKQSFDAAQGTAVSPSLATVSLQIPGANGPVRSASVLYHLAHLSLNVDIIDCQVYAGARRLLGRKVSTRDYANVVARMKSWATLPSTRHAILHAFKLLHRVLVDPRWSIPDDSDRISATGNMTLPPINGTLYSCRNELDPHRPWIMYYAALAIWSFVRALNHKESSQDPVEQQQVPPGFPQSKAPPPPVDHRRVAVYLAGVSNLPELTESAATELRDGLPDLLDALRSFFWEAHSELLQEAQERLRVCKEILATTT</sequence>
<dbReference type="PROSITE" id="PS00028">
    <property type="entry name" value="ZINC_FINGER_C2H2_1"/>
    <property type="match status" value="1"/>
</dbReference>
<dbReference type="GeneID" id="18260963"/>
<keyword evidence="3" id="KW-0677">Repeat</keyword>
<dbReference type="InterPro" id="IPR051059">
    <property type="entry name" value="VerF-like"/>
</dbReference>
<dbReference type="OMA" id="HRPWIMY"/>
<evidence type="ECO:0000256" key="8">
    <source>
        <dbReference type="SAM" id="MobiDB-lite"/>
    </source>
</evidence>
<dbReference type="CDD" id="cd12148">
    <property type="entry name" value="fungal_TF_MHR"/>
    <property type="match status" value="1"/>
</dbReference>
<feature type="compositionally biased region" description="Low complexity" evidence="8">
    <location>
        <begin position="1"/>
        <end position="10"/>
    </location>
</feature>
<dbReference type="Proteomes" id="UP000008066">
    <property type="component" value="Unassembled WGS sequence"/>
</dbReference>
<dbReference type="SUPFAM" id="SSF57667">
    <property type="entry name" value="beta-beta-alpha zinc fingers"/>
    <property type="match status" value="1"/>
</dbReference>
<feature type="region of interest" description="Disordered" evidence="8">
    <location>
        <begin position="175"/>
        <end position="201"/>
    </location>
</feature>
<accession>G0SH99</accession>
<dbReference type="Pfam" id="PF04082">
    <property type="entry name" value="Fungal_trans"/>
    <property type="match status" value="1"/>
</dbReference>
<feature type="compositionally biased region" description="Pro residues" evidence="8">
    <location>
        <begin position="187"/>
        <end position="199"/>
    </location>
</feature>
<dbReference type="HOGENOM" id="CLU_006466_0_0_1"/>
<dbReference type="GO" id="GO:0000981">
    <property type="term" value="F:DNA-binding transcription factor activity, RNA polymerase II-specific"/>
    <property type="evidence" value="ECO:0007669"/>
    <property type="project" value="InterPro"/>
</dbReference>
<proteinExistence type="predicted"/>
<reference evidence="10 11" key="1">
    <citation type="journal article" date="2011" name="Cell">
        <title>Insight into structure and assembly of the nuclear pore complex by utilizing the genome of a eukaryotic thermophile.</title>
        <authorList>
            <person name="Amlacher S."/>
            <person name="Sarges P."/>
            <person name="Flemming D."/>
            <person name="van Noort V."/>
            <person name="Kunze R."/>
            <person name="Devos D.P."/>
            <person name="Arumugam M."/>
            <person name="Bork P."/>
            <person name="Hurt E."/>
        </authorList>
    </citation>
    <scope>NUCLEOTIDE SEQUENCE [LARGE SCALE GENOMIC DNA]</scope>
    <source>
        <strain evidence="11">DSM 1495 / CBS 144.50 / IMI 039719</strain>
    </source>
</reference>
<dbReference type="Gene3D" id="3.30.160.60">
    <property type="entry name" value="Classic Zinc Finger"/>
    <property type="match status" value="1"/>
</dbReference>
<protein>
    <recommendedName>
        <fullName evidence="9">C2H2-type domain-containing protein</fullName>
    </recommendedName>
</protein>
<evidence type="ECO:0000256" key="3">
    <source>
        <dbReference type="ARBA" id="ARBA00022737"/>
    </source>
</evidence>
<keyword evidence="11" id="KW-1185">Reference proteome</keyword>
<evidence type="ECO:0000256" key="7">
    <source>
        <dbReference type="PROSITE-ProRule" id="PRU00042"/>
    </source>
</evidence>
<dbReference type="EMBL" id="GL988047">
    <property type="protein sequence ID" value="EGS17588.1"/>
    <property type="molecule type" value="Genomic_DNA"/>
</dbReference>
<feature type="region of interest" description="Disordered" evidence="8">
    <location>
        <begin position="132"/>
        <end position="157"/>
    </location>
</feature>
<dbReference type="GO" id="GO:0008270">
    <property type="term" value="F:zinc ion binding"/>
    <property type="evidence" value="ECO:0007669"/>
    <property type="project" value="UniProtKB-KW"/>
</dbReference>
<organism evidence="11">
    <name type="scientific">Chaetomium thermophilum (strain DSM 1495 / CBS 144.50 / IMI 039719)</name>
    <name type="common">Thermochaetoides thermophila</name>
    <dbReference type="NCBI Taxonomy" id="759272"/>
    <lineage>
        <taxon>Eukaryota</taxon>
        <taxon>Fungi</taxon>
        <taxon>Dikarya</taxon>
        <taxon>Ascomycota</taxon>
        <taxon>Pezizomycotina</taxon>
        <taxon>Sordariomycetes</taxon>
        <taxon>Sordariomycetidae</taxon>
        <taxon>Sordariales</taxon>
        <taxon>Chaetomiaceae</taxon>
        <taxon>Thermochaetoides</taxon>
    </lineage>
</organism>
<feature type="compositionally biased region" description="Pro residues" evidence="8">
    <location>
        <begin position="137"/>
        <end position="154"/>
    </location>
</feature>
<feature type="region of interest" description="Disordered" evidence="8">
    <location>
        <begin position="1"/>
        <end position="35"/>
    </location>
</feature>
<dbReference type="PROSITE" id="PS50157">
    <property type="entry name" value="ZINC_FINGER_C2H2_2"/>
    <property type="match status" value="1"/>
</dbReference>
<name>G0SH99_CHATD</name>
<dbReference type="GO" id="GO:0005634">
    <property type="term" value="C:nucleus"/>
    <property type="evidence" value="ECO:0007669"/>
    <property type="project" value="UniProtKB-SubCell"/>
</dbReference>
<feature type="compositionally biased region" description="Pro residues" evidence="8">
    <location>
        <begin position="780"/>
        <end position="791"/>
    </location>
</feature>
<dbReference type="SMART" id="SM00355">
    <property type="entry name" value="ZnF_C2H2"/>
    <property type="match status" value="1"/>
</dbReference>
<keyword evidence="4 7" id="KW-0863">Zinc-finger</keyword>
<feature type="compositionally biased region" description="Low complexity" evidence="8">
    <location>
        <begin position="17"/>
        <end position="32"/>
    </location>
</feature>
<feature type="region of interest" description="Disordered" evidence="8">
    <location>
        <begin position="94"/>
        <end position="113"/>
    </location>
</feature>
<evidence type="ECO:0000256" key="2">
    <source>
        <dbReference type="ARBA" id="ARBA00022723"/>
    </source>
</evidence>
<gene>
    <name evidence="10" type="ORF">CTHT_0069250</name>
</gene>
<dbReference type="GO" id="GO:0000978">
    <property type="term" value="F:RNA polymerase II cis-regulatory region sequence-specific DNA binding"/>
    <property type="evidence" value="ECO:0007669"/>
    <property type="project" value="InterPro"/>
</dbReference>
<keyword evidence="6" id="KW-0539">Nucleus</keyword>
<evidence type="ECO:0000256" key="4">
    <source>
        <dbReference type="ARBA" id="ARBA00022771"/>
    </source>
</evidence>
<evidence type="ECO:0000256" key="6">
    <source>
        <dbReference type="ARBA" id="ARBA00023242"/>
    </source>
</evidence>
<dbReference type="InterPro" id="IPR013087">
    <property type="entry name" value="Znf_C2H2_type"/>
</dbReference>